<feature type="transmembrane region" description="Helical" evidence="1">
    <location>
        <begin position="68"/>
        <end position="86"/>
    </location>
</feature>
<evidence type="ECO:0000256" key="1">
    <source>
        <dbReference type="SAM" id="Phobius"/>
    </source>
</evidence>
<proteinExistence type="predicted"/>
<organism evidence="2">
    <name type="scientific">bioreactor metagenome</name>
    <dbReference type="NCBI Taxonomy" id="1076179"/>
    <lineage>
        <taxon>unclassified sequences</taxon>
        <taxon>metagenomes</taxon>
        <taxon>ecological metagenomes</taxon>
    </lineage>
</organism>
<dbReference type="EMBL" id="VSSQ01000171">
    <property type="protein sequence ID" value="MPL83024.1"/>
    <property type="molecule type" value="Genomic_DNA"/>
</dbReference>
<evidence type="ECO:0000313" key="2">
    <source>
        <dbReference type="EMBL" id="MPL83024.1"/>
    </source>
</evidence>
<reference evidence="2" key="1">
    <citation type="submission" date="2019-08" db="EMBL/GenBank/DDBJ databases">
        <authorList>
            <person name="Kucharzyk K."/>
            <person name="Murdoch R.W."/>
            <person name="Higgins S."/>
            <person name="Loffler F."/>
        </authorList>
    </citation>
    <scope>NUCLEOTIDE SEQUENCE</scope>
</reference>
<dbReference type="AlphaFoldDB" id="A0A644UVU7"/>
<keyword evidence="1" id="KW-1133">Transmembrane helix</keyword>
<gene>
    <name evidence="2" type="ORF">SDC9_28974</name>
</gene>
<name>A0A644UVU7_9ZZZZ</name>
<keyword evidence="1" id="KW-0472">Membrane</keyword>
<sequence>MGDLLRLEEVTEELAQHQVLQAQLELNLEEVVVGAIEVVGSLRLSRLVMELMVGSSSPMMIASLQPSTMLPAAALIAWVVMVWQLAWMVLKMVLLINCTGMEILLVLRLTEQEVP</sequence>
<keyword evidence="1" id="KW-0812">Transmembrane</keyword>
<protein>
    <submittedName>
        <fullName evidence="2">Uncharacterized protein</fullName>
    </submittedName>
</protein>
<accession>A0A644UVU7</accession>
<comment type="caution">
    <text evidence="2">The sequence shown here is derived from an EMBL/GenBank/DDBJ whole genome shotgun (WGS) entry which is preliminary data.</text>
</comment>